<reference evidence="2 3" key="1">
    <citation type="journal article" date="2018" name="Biotechnol. Biofuels">
        <title>Integrative visual omics of the white-rot fungus Polyporus brumalis exposes the biotechnological potential of its oxidative enzymes for delignifying raw plant biomass.</title>
        <authorList>
            <person name="Miyauchi S."/>
            <person name="Rancon A."/>
            <person name="Drula E."/>
            <person name="Hage H."/>
            <person name="Chaduli D."/>
            <person name="Favel A."/>
            <person name="Grisel S."/>
            <person name="Henrissat B."/>
            <person name="Herpoel-Gimbert I."/>
            <person name="Ruiz-Duenas F.J."/>
            <person name="Chevret D."/>
            <person name="Hainaut M."/>
            <person name="Lin J."/>
            <person name="Wang M."/>
            <person name="Pangilinan J."/>
            <person name="Lipzen A."/>
            <person name="Lesage-Meessen L."/>
            <person name="Navarro D."/>
            <person name="Riley R."/>
            <person name="Grigoriev I.V."/>
            <person name="Zhou S."/>
            <person name="Raouche S."/>
            <person name="Rosso M.N."/>
        </authorList>
    </citation>
    <scope>NUCLEOTIDE SEQUENCE [LARGE SCALE GENOMIC DNA]</scope>
    <source>
        <strain evidence="2 3">BRFM 1820</strain>
    </source>
</reference>
<accession>A0A371CRI8</accession>
<proteinExistence type="predicted"/>
<dbReference type="OrthoDB" id="2757830at2759"/>
<dbReference type="SUPFAM" id="SSF52047">
    <property type="entry name" value="RNI-like"/>
    <property type="match status" value="1"/>
</dbReference>
<gene>
    <name evidence="2" type="ORF">OH76DRAFT_1255173</name>
</gene>
<dbReference type="AlphaFoldDB" id="A0A371CRI8"/>
<protein>
    <recommendedName>
        <fullName evidence="4">F-box domain-containing protein</fullName>
    </recommendedName>
</protein>
<dbReference type="Gene3D" id="3.80.10.10">
    <property type="entry name" value="Ribonuclease Inhibitor"/>
    <property type="match status" value="1"/>
</dbReference>
<feature type="compositionally biased region" description="Low complexity" evidence="1">
    <location>
        <begin position="1"/>
        <end position="22"/>
    </location>
</feature>
<organism evidence="2 3">
    <name type="scientific">Lentinus brumalis</name>
    <dbReference type="NCBI Taxonomy" id="2498619"/>
    <lineage>
        <taxon>Eukaryota</taxon>
        <taxon>Fungi</taxon>
        <taxon>Dikarya</taxon>
        <taxon>Basidiomycota</taxon>
        <taxon>Agaricomycotina</taxon>
        <taxon>Agaricomycetes</taxon>
        <taxon>Polyporales</taxon>
        <taxon>Polyporaceae</taxon>
        <taxon>Lentinus</taxon>
    </lineage>
</organism>
<evidence type="ECO:0000256" key="1">
    <source>
        <dbReference type="SAM" id="MobiDB-lite"/>
    </source>
</evidence>
<name>A0A371CRI8_9APHY</name>
<dbReference type="EMBL" id="KZ857474">
    <property type="protein sequence ID" value="RDX42904.1"/>
    <property type="molecule type" value="Genomic_DNA"/>
</dbReference>
<evidence type="ECO:0000313" key="3">
    <source>
        <dbReference type="Proteomes" id="UP000256964"/>
    </source>
</evidence>
<evidence type="ECO:0000313" key="2">
    <source>
        <dbReference type="EMBL" id="RDX42904.1"/>
    </source>
</evidence>
<feature type="region of interest" description="Disordered" evidence="1">
    <location>
        <begin position="1"/>
        <end position="28"/>
    </location>
</feature>
<dbReference type="Proteomes" id="UP000256964">
    <property type="component" value="Unassembled WGS sequence"/>
</dbReference>
<dbReference type="InterPro" id="IPR032675">
    <property type="entry name" value="LRR_dom_sf"/>
</dbReference>
<evidence type="ECO:0008006" key="4">
    <source>
        <dbReference type="Google" id="ProtNLM"/>
    </source>
</evidence>
<keyword evidence="3" id="KW-1185">Reference proteome</keyword>
<sequence length="583" mass="65662">MYRPEAASVSKATSSASGTSQSLGLDTTDSSFTQRAPISKIELVTLNPDILGAVLEFVAGEDDYMPTIAAITRTCKRMRLEGTKYLLSSTVPKLQLIEDICSFCHFMLAEPARLPLLKSLVLSCDSIEADDHVRLVCEMLRGLSNLHKLDIAFDTASSPSARSAIAAAIASLTSLRVLKLNEFGRLTTGYGPDYRARAGALSSDHVFETALRDARAPLLSLSIGLPSAVDELAAGVRYSRRRDPIFLCSHLRHTLEHLEVLGGFSLIVRPGRTYEYPHLKKLTLPIYSICIPYMRPFVIAAPHLRELQIGGTDNSHTRHRHNEDILRGKIINRTQTPQEWRTTNEHDREVSNRSWPMLDSFKGAIIGAYSTGLTCPVARVHLLSTGGRRRTELAMLSIVLSDWRPSFLRLATKTYRARGYIPLLPSTSSGWAEALETLELRLNVVEDRFNLEECFDHIKEMLSNLPVISLRLELRCVNNRTQDLEDRHPPLDPFEGEECEIPGSDEPDAVCYLRNELLHEDLPRRVRESMRPAPALRRMTLAWGRCWQMNPNRVICVDLDNLPHTWDRPGNRSDGWCKFDTDW</sequence>